<organism evidence="4 5">
    <name type="scientific">Plasmodium ovale</name>
    <name type="common">malaria parasite P. ovale</name>
    <dbReference type="NCBI Taxonomy" id="36330"/>
    <lineage>
        <taxon>Eukaryota</taxon>
        <taxon>Sar</taxon>
        <taxon>Alveolata</taxon>
        <taxon>Apicomplexa</taxon>
        <taxon>Aconoidasida</taxon>
        <taxon>Haemosporida</taxon>
        <taxon>Plasmodiidae</taxon>
        <taxon>Plasmodium</taxon>
        <taxon>Plasmodium (Plasmodium)</taxon>
    </lineage>
</organism>
<evidence type="ECO:0008006" key="6">
    <source>
        <dbReference type="Google" id="ProtNLM"/>
    </source>
</evidence>
<feature type="compositionally biased region" description="Polar residues" evidence="1">
    <location>
        <begin position="114"/>
        <end position="129"/>
    </location>
</feature>
<keyword evidence="2" id="KW-1133">Transmembrane helix</keyword>
<proteinExistence type="predicted"/>
<keyword evidence="2" id="KW-0472">Membrane</keyword>
<evidence type="ECO:0000256" key="1">
    <source>
        <dbReference type="SAM" id="MobiDB-lite"/>
    </source>
</evidence>
<feature type="chain" id="PRO_5008922095" description="Dolichyl-diphosphooligosaccharide--protein glycosyltransferase subunit 2" evidence="3">
    <location>
        <begin position="21"/>
        <end position="374"/>
    </location>
</feature>
<feature type="transmembrane region" description="Helical" evidence="2">
    <location>
        <begin position="317"/>
        <end position="336"/>
    </location>
</feature>
<keyword evidence="5" id="KW-1185">Reference proteome</keyword>
<evidence type="ECO:0000313" key="4">
    <source>
        <dbReference type="EMBL" id="SCQ16404.1"/>
    </source>
</evidence>
<accession>A0A1D3U8I1</accession>
<feature type="transmembrane region" description="Helical" evidence="2">
    <location>
        <begin position="342"/>
        <end position="361"/>
    </location>
</feature>
<feature type="transmembrane region" description="Helical" evidence="2">
    <location>
        <begin position="281"/>
        <end position="305"/>
    </location>
</feature>
<name>A0A1D3U8I1_PLAOA</name>
<dbReference type="Proteomes" id="UP000242942">
    <property type="component" value="Chromosome 10"/>
</dbReference>
<reference evidence="4 5" key="1">
    <citation type="submission" date="2016-06" db="EMBL/GenBank/DDBJ databases">
        <authorList>
            <consortium name="Pathogen Informatics"/>
        </authorList>
    </citation>
    <scope>NUCLEOTIDE SEQUENCE [LARGE SCALE GENOMIC DNA]</scope>
    <source>
        <strain evidence="4">PocGH01</strain>
    </source>
</reference>
<feature type="signal peptide" evidence="3">
    <location>
        <begin position="1"/>
        <end position="20"/>
    </location>
</feature>
<keyword evidence="2" id="KW-0812">Transmembrane</keyword>
<evidence type="ECO:0000256" key="3">
    <source>
        <dbReference type="SAM" id="SignalP"/>
    </source>
</evidence>
<dbReference type="OrthoDB" id="372679at2759"/>
<dbReference type="VEuPathDB" id="PlasmoDB:PocGH01_10015500"/>
<protein>
    <recommendedName>
        <fullName evidence="6">Dolichyl-diphosphooligosaccharide--protein glycosyltransferase subunit 2</fullName>
    </recommendedName>
</protein>
<evidence type="ECO:0000313" key="5">
    <source>
        <dbReference type="Proteomes" id="UP000242942"/>
    </source>
</evidence>
<feature type="region of interest" description="Disordered" evidence="1">
    <location>
        <begin position="114"/>
        <end position="133"/>
    </location>
</feature>
<gene>
    <name evidence="4" type="primary">PocGH01_10015500</name>
    <name evidence="4" type="ORF">POCGH01_10015500</name>
</gene>
<evidence type="ECO:0000256" key="2">
    <source>
        <dbReference type="SAM" id="Phobius"/>
    </source>
</evidence>
<dbReference type="AlphaFoldDB" id="A0A1D3U8I1"/>
<keyword evidence="3" id="KW-0732">Signal</keyword>
<dbReference type="EMBL" id="LT594591">
    <property type="protein sequence ID" value="SCQ16404.1"/>
    <property type="molecule type" value="Genomic_DNA"/>
</dbReference>
<sequence>MRVFVLLFLFLLSSFSDIIGWRDKSNVVVGSSFVSQIEVKIKSQEILNGKKDEKNILTKSFEQVGENGYVTLGGMITSHEVVRIYCKFRIGDFAEKTKVKVLLIKELAENASKNGAQNSAQKPRQMSTQKSKHDEEVVHGCVLLPPVEDLHTTETLVFANVYENDYITSSLSILLINLVPVSGYYKFTIYITDGGNNYMQIPLFKIYLYFYNKLPIVKYPMKKRENIILKLSSMKRELTRPNVMRTFGMVVYNYKDYYARPLIQDEYNFFLSISKKNDDNFIISFLFLLFIFLSFLIYMYIIFFSQKYNLKYVHTSLFNYVFIFCLISVIFLFAIYDLFFNILEMLYIFALTFFFFLMVFHKTLKNLRELRKCV</sequence>